<evidence type="ECO:0000256" key="1">
    <source>
        <dbReference type="ARBA" id="ARBA00004479"/>
    </source>
</evidence>
<dbReference type="PROSITE" id="PS50011">
    <property type="entry name" value="PROTEIN_KINASE_DOM"/>
    <property type="match status" value="1"/>
</dbReference>
<dbReference type="FunFam" id="3.30.200.20:FF:000059">
    <property type="entry name" value="S-receptor-like serine/threonine-protein kinase"/>
    <property type="match status" value="1"/>
</dbReference>
<dbReference type="FunFam" id="1.10.510.10:FF:000237">
    <property type="entry name" value="G-type lectin S-receptor-like serine/threonine-protein kinase"/>
    <property type="match status" value="1"/>
</dbReference>
<reference evidence="24 25" key="1">
    <citation type="journal article" date="2023" name="BMC Biotechnol.">
        <title>Vitis rotundifolia cv Carlos genome sequencing.</title>
        <authorList>
            <person name="Huff M."/>
            <person name="Hulse-Kemp A."/>
            <person name="Scheffler B."/>
            <person name="Youngblood R."/>
            <person name="Simpson S."/>
            <person name="Babiker E."/>
            <person name="Staton M."/>
        </authorList>
    </citation>
    <scope>NUCLEOTIDE SEQUENCE [LARGE SCALE GENOMIC DNA]</scope>
    <source>
        <tissue evidence="24">Leaf</tissue>
    </source>
</reference>
<comment type="subcellular location">
    <subcellularLocation>
        <location evidence="1">Membrane</location>
        <topology evidence="1">Single-pass type I membrane protein</topology>
    </subcellularLocation>
</comment>
<dbReference type="Proteomes" id="UP001168098">
    <property type="component" value="Unassembled WGS sequence"/>
</dbReference>
<evidence type="ECO:0000256" key="6">
    <source>
        <dbReference type="ARBA" id="ARBA00022729"/>
    </source>
</evidence>
<keyword evidence="6 21" id="KW-0732">Signal</keyword>
<keyword evidence="12 20" id="KW-0472">Membrane</keyword>
<organism evidence="24 25">
    <name type="scientific">Vitis rotundifolia</name>
    <name type="common">Muscadine grape</name>
    <dbReference type="NCBI Taxonomy" id="103349"/>
    <lineage>
        <taxon>Eukaryota</taxon>
        <taxon>Viridiplantae</taxon>
        <taxon>Streptophyta</taxon>
        <taxon>Embryophyta</taxon>
        <taxon>Tracheophyta</taxon>
        <taxon>Spermatophyta</taxon>
        <taxon>Magnoliopsida</taxon>
        <taxon>eudicotyledons</taxon>
        <taxon>Gunneridae</taxon>
        <taxon>Pentapetalae</taxon>
        <taxon>rosids</taxon>
        <taxon>Vitales</taxon>
        <taxon>Vitaceae</taxon>
        <taxon>Viteae</taxon>
        <taxon>Vitis</taxon>
    </lineage>
</organism>
<keyword evidence="2 18" id="KW-0723">Serine/threonine-protein kinase</keyword>
<gene>
    <name evidence="24" type="ORF">PVL29_005332</name>
</gene>
<dbReference type="InterPro" id="IPR036426">
    <property type="entry name" value="Bulb-type_lectin_dom_sf"/>
</dbReference>
<dbReference type="Pfam" id="PF01453">
    <property type="entry name" value="B_lectin"/>
    <property type="match status" value="1"/>
</dbReference>
<proteinExistence type="inferred from homology"/>
<keyword evidence="25" id="KW-1185">Reference proteome</keyword>
<keyword evidence="7" id="KW-0430">Lectin</keyword>
<evidence type="ECO:0000256" key="13">
    <source>
        <dbReference type="ARBA" id="ARBA00023157"/>
    </source>
</evidence>
<keyword evidence="9 18" id="KW-0418">Kinase</keyword>
<evidence type="ECO:0000313" key="25">
    <source>
        <dbReference type="Proteomes" id="UP001168098"/>
    </source>
</evidence>
<dbReference type="Pfam" id="PF00069">
    <property type="entry name" value="Pkinase"/>
    <property type="match status" value="1"/>
</dbReference>
<dbReference type="InterPro" id="IPR008271">
    <property type="entry name" value="Ser/Thr_kinase_AS"/>
</dbReference>
<dbReference type="InterPro" id="IPR001480">
    <property type="entry name" value="Bulb-type_lectin_dom"/>
</dbReference>
<dbReference type="Gene3D" id="1.10.510.10">
    <property type="entry name" value="Transferase(Phosphotransferase) domain 1"/>
    <property type="match status" value="1"/>
</dbReference>
<dbReference type="Gene3D" id="2.90.10.10">
    <property type="entry name" value="Bulb-type lectin domain"/>
    <property type="match status" value="2"/>
</dbReference>
<feature type="domain" description="Protein kinase" evidence="22">
    <location>
        <begin position="502"/>
        <end position="777"/>
    </location>
</feature>
<evidence type="ECO:0000256" key="18">
    <source>
        <dbReference type="PIRNR" id="PIRNR000641"/>
    </source>
</evidence>
<dbReference type="InterPro" id="IPR051343">
    <property type="entry name" value="G-type_lectin_kinases/EP1-like"/>
</dbReference>
<evidence type="ECO:0000259" key="23">
    <source>
        <dbReference type="PROSITE" id="PS50927"/>
    </source>
</evidence>
<dbReference type="CDD" id="cd14066">
    <property type="entry name" value="STKc_IRAK"/>
    <property type="match status" value="1"/>
</dbReference>
<evidence type="ECO:0000256" key="16">
    <source>
        <dbReference type="ARBA" id="ARBA00047899"/>
    </source>
</evidence>
<dbReference type="InterPro" id="IPR024171">
    <property type="entry name" value="SRK-like_kinase"/>
</dbReference>
<keyword evidence="13" id="KW-1015">Disulfide bond</keyword>
<feature type="transmembrane region" description="Helical" evidence="20">
    <location>
        <begin position="444"/>
        <end position="465"/>
    </location>
</feature>
<evidence type="ECO:0000313" key="24">
    <source>
        <dbReference type="EMBL" id="KAJ9704001.1"/>
    </source>
</evidence>
<dbReference type="GO" id="GO:0004674">
    <property type="term" value="F:protein serine/threonine kinase activity"/>
    <property type="evidence" value="ECO:0007669"/>
    <property type="project" value="UniProtKB-KW"/>
</dbReference>
<dbReference type="PROSITE" id="PS00108">
    <property type="entry name" value="PROTEIN_KINASE_ST"/>
    <property type="match status" value="1"/>
</dbReference>
<keyword evidence="8 18" id="KW-0547">Nucleotide-binding</keyword>
<evidence type="ECO:0000256" key="19">
    <source>
        <dbReference type="PROSITE-ProRule" id="PRU10141"/>
    </source>
</evidence>
<dbReference type="PROSITE" id="PS00107">
    <property type="entry name" value="PROTEIN_KINASE_ATP"/>
    <property type="match status" value="1"/>
</dbReference>
<comment type="catalytic activity">
    <reaction evidence="16 18">
        <text>L-threonyl-[protein] + ATP = O-phospho-L-threonyl-[protein] + ADP + H(+)</text>
        <dbReference type="Rhea" id="RHEA:46608"/>
        <dbReference type="Rhea" id="RHEA-COMP:11060"/>
        <dbReference type="Rhea" id="RHEA-COMP:11605"/>
        <dbReference type="ChEBI" id="CHEBI:15378"/>
        <dbReference type="ChEBI" id="CHEBI:30013"/>
        <dbReference type="ChEBI" id="CHEBI:30616"/>
        <dbReference type="ChEBI" id="CHEBI:61977"/>
        <dbReference type="ChEBI" id="CHEBI:456216"/>
        <dbReference type="EC" id="2.7.11.1"/>
    </reaction>
</comment>
<dbReference type="InterPro" id="IPR003609">
    <property type="entry name" value="Pan_app"/>
</dbReference>
<dbReference type="SMART" id="SM00108">
    <property type="entry name" value="B_lectin"/>
    <property type="match status" value="1"/>
</dbReference>
<dbReference type="EC" id="2.7.11.1" evidence="18"/>
<accession>A0AA39AAI8</accession>
<name>A0AA39AAI8_VITRO</name>
<keyword evidence="14" id="KW-0675">Receptor</keyword>
<keyword evidence="15" id="KW-0325">Glycoprotein</keyword>
<dbReference type="SUPFAM" id="SSF56112">
    <property type="entry name" value="Protein kinase-like (PK-like)"/>
    <property type="match status" value="1"/>
</dbReference>
<dbReference type="InterPro" id="IPR000858">
    <property type="entry name" value="S_locus_glycoprot_dom"/>
</dbReference>
<dbReference type="GO" id="GO:0030246">
    <property type="term" value="F:carbohydrate binding"/>
    <property type="evidence" value="ECO:0007669"/>
    <property type="project" value="UniProtKB-KW"/>
</dbReference>
<feature type="signal peptide" evidence="21">
    <location>
        <begin position="1"/>
        <end position="20"/>
    </location>
</feature>
<dbReference type="PANTHER" id="PTHR47976:SF49">
    <property type="entry name" value="RECEPTOR-LIKE SERINE_THREONINE-PROTEIN KINASE"/>
    <property type="match status" value="1"/>
</dbReference>
<keyword evidence="3" id="KW-0245">EGF-like domain</keyword>
<evidence type="ECO:0000259" key="22">
    <source>
        <dbReference type="PROSITE" id="PS50011"/>
    </source>
</evidence>
<dbReference type="GO" id="GO:0048544">
    <property type="term" value="P:recognition of pollen"/>
    <property type="evidence" value="ECO:0007669"/>
    <property type="project" value="InterPro"/>
</dbReference>
<feature type="chain" id="PRO_5041313113" description="Receptor-like serine/threonine-protein kinase" evidence="21">
    <location>
        <begin position="21"/>
        <end position="788"/>
    </location>
</feature>
<feature type="domain" description="Bulb-type lectin" evidence="23">
    <location>
        <begin position="25"/>
        <end position="144"/>
    </location>
</feature>
<comment type="catalytic activity">
    <reaction evidence="17 18">
        <text>L-seryl-[protein] + ATP = O-phospho-L-seryl-[protein] + ADP + H(+)</text>
        <dbReference type="Rhea" id="RHEA:17989"/>
        <dbReference type="Rhea" id="RHEA-COMP:9863"/>
        <dbReference type="Rhea" id="RHEA-COMP:11604"/>
        <dbReference type="ChEBI" id="CHEBI:15378"/>
        <dbReference type="ChEBI" id="CHEBI:29999"/>
        <dbReference type="ChEBI" id="CHEBI:30616"/>
        <dbReference type="ChEBI" id="CHEBI:83421"/>
        <dbReference type="ChEBI" id="CHEBI:456216"/>
        <dbReference type="EC" id="2.7.11.1"/>
    </reaction>
</comment>
<evidence type="ECO:0000256" key="9">
    <source>
        <dbReference type="ARBA" id="ARBA00022777"/>
    </source>
</evidence>
<keyword evidence="5 20" id="KW-0812">Transmembrane</keyword>
<dbReference type="InterPro" id="IPR017441">
    <property type="entry name" value="Protein_kinase_ATP_BS"/>
</dbReference>
<dbReference type="PROSITE" id="PS50927">
    <property type="entry name" value="BULB_LECTIN"/>
    <property type="match status" value="1"/>
</dbReference>
<keyword evidence="11 20" id="KW-1133">Transmembrane helix</keyword>
<dbReference type="Pfam" id="PF00954">
    <property type="entry name" value="S_locus_glycop"/>
    <property type="match status" value="1"/>
</dbReference>
<evidence type="ECO:0000256" key="5">
    <source>
        <dbReference type="ARBA" id="ARBA00022692"/>
    </source>
</evidence>
<evidence type="ECO:0000256" key="8">
    <source>
        <dbReference type="ARBA" id="ARBA00022741"/>
    </source>
</evidence>
<evidence type="ECO:0000256" key="10">
    <source>
        <dbReference type="ARBA" id="ARBA00022840"/>
    </source>
</evidence>
<dbReference type="PANTHER" id="PTHR47976">
    <property type="entry name" value="G-TYPE LECTIN S-RECEPTOR-LIKE SERINE/THREONINE-PROTEIN KINASE SD2-5"/>
    <property type="match status" value="1"/>
</dbReference>
<dbReference type="SUPFAM" id="SSF51110">
    <property type="entry name" value="alpha-D-mannose-specific plant lectins"/>
    <property type="match status" value="1"/>
</dbReference>
<evidence type="ECO:0000256" key="4">
    <source>
        <dbReference type="ARBA" id="ARBA00022679"/>
    </source>
</evidence>
<evidence type="ECO:0000256" key="21">
    <source>
        <dbReference type="SAM" id="SignalP"/>
    </source>
</evidence>
<dbReference type="InterPro" id="IPR000719">
    <property type="entry name" value="Prot_kinase_dom"/>
</dbReference>
<dbReference type="SMART" id="SM00220">
    <property type="entry name" value="S_TKc"/>
    <property type="match status" value="1"/>
</dbReference>
<dbReference type="AlphaFoldDB" id="A0AA39AAI8"/>
<evidence type="ECO:0000256" key="15">
    <source>
        <dbReference type="ARBA" id="ARBA00023180"/>
    </source>
</evidence>
<keyword evidence="4 18" id="KW-0808">Transferase</keyword>
<evidence type="ECO:0000256" key="17">
    <source>
        <dbReference type="ARBA" id="ARBA00048679"/>
    </source>
</evidence>
<keyword evidence="10 18" id="KW-0067">ATP-binding</keyword>
<sequence length="788" mass="87079">MASVSVVFSVLFLLSVAVGALQKPSNLVTLGSSLSPVTNPISWVSPSGHFAFGFYPKGSGFAVGIWLVSKPDNYVVWTANRDDPPVSSNAKIEFTRDGKLLLRTKQGQEKLIADKFPAVSASMLDSGNFVLSGNDSNPIWKSFGFPTDTILGGQDMPFGSQLISSKSRQDRSSGEYSLSFQDNGKKLVSCPVNSMFTPNDSINGISMPGDCYWSILTRGSEYFHWLKLSQRGRLYLLSFEERMQIVFNSSYADKNKTIIYRATLDADGVLRLYSHSFGVTGGFSMSIEWSAVQNLCEVTGICGLNSFCSDNNGIKANCSCLPGFVFTDPGIKSLGCYRNLSHEEVCGRKEPAISYNITSLDYVSWGGTAYSVLKTNKEDCSKSCLEDCRCKAALYSSGKGCSRYKLPLMFVRKDQTEYVAFVKLSLPTVERFLIERNKRLLTSVAWLGPISFLCSVVAISSFFAYRGRVLRYKKLPKNSDLGVIGEFTLRSFSVDELEKATDGFKEELGRGHFGAVYKGAISEGNKVVAVKRLEVVEEGATEFQAEMTGIGRTHHRNVVQLFGFCVEGSTKLLVYEYMRNGSLADLLFKAENPPIWKERVRIAVEVARGILYLHEECECQIIHCDIKPQNILMDDSWTAKISDFRLAKVLIPNQNGLITGVRGTRGYVAPEWQKNVLISVKADVFSFGVVLLEIVCCRSNMEVSVSTADEVLLSDWAYRCLVAGRLDKLVGDEEVEMSALERMVKVGLLCIQEDPSLRPSMKDVIPMLEIGTVHVPVPPPPTPSLLVS</sequence>
<comment type="caution">
    <text evidence="24">The sequence shown here is derived from an EMBL/GenBank/DDBJ whole genome shotgun (WGS) entry which is preliminary data.</text>
</comment>
<dbReference type="GO" id="GO:0005524">
    <property type="term" value="F:ATP binding"/>
    <property type="evidence" value="ECO:0007669"/>
    <property type="project" value="UniProtKB-UniRule"/>
</dbReference>
<evidence type="ECO:0000256" key="14">
    <source>
        <dbReference type="ARBA" id="ARBA00023170"/>
    </source>
</evidence>
<dbReference type="InterPro" id="IPR011009">
    <property type="entry name" value="Kinase-like_dom_sf"/>
</dbReference>
<evidence type="ECO:0000256" key="20">
    <source>
        <dbReference type="SAM" id="Phobius"/>
    </source>
</evidence>
<comment type="similarity">
    <text evidence="18">Belongs to the protein kinase superfamily. Ser/Thr protein kinase family.</text>
</comment>
<dbReference type="EMBL" id="JARBHA010000004">
    <property type="protein sequence ID" value="KAJ9704001.1"/>
    <property type="molecule type" value="Genomic_DNA"/>
</dbReference>
<feature type="binding site" evidence="19">
    <location>
        <position position="531"/>
    </location>
    <ligand>
        <name>ATP</name>
        <dbReference type="ChEBI" id="CHEBI:30616"/>
    </ligand>
</feature>
<dbReference type="Pfam" id="PF08276">
    <property type="entry name" value="PAN_2"/>
    <property type="match status" value="1"/>
</dbReference>
<dbReference type="PIRSF" id="PIRSF000641">
    <property type="entry name" value="SRK"/>
    <property type="match status" value="1"/>
</dbReference>
<evidence type="ECO:0000256" key="3">
    <source>
        <dbReference type="ARBA" id="ARBA00022536"/>
    </source>
</evidence>
<dbReference type="Gene3D" id="3.30.200.20">
    <property type="entry name" value="Phosphorylase Kinase, domain 1"/>
    <property type="match status" value="1"/>
</dbReference>
<evidence type="ECO:0000256" key="12">
    <source>
        <dbReference type="ARBA" id="ARBA00023136"/>
    </source>
</evidence>
<dbReference type="GO" id="GO:0016020">
    <property type="term" value="C:membrane"/>
    <property type="evidence" value="ECO:0007669"/>
    <property type="project" value="UniProtKB-SubCell"/>
</dbReference>
<evidence type="ECO:0000256" key="7">
    <source>
        <dbReference type="ARBA" id="ARBA00022734"/>
    </source>
</evidence>
<protein>
    <recommendedName>
        <fullName evidence="18">Receptor-like serine/threonine-protein kinase</fullName>
        <ecNumber evidence="18">2.7.11.1</ecNumber>
    </recommendedName>
</protein>
<evidence type="ECO:0000256" key="11">
    <source>
        <dbReference type="ARBA" id="ARBA00022989"/>
    </source>
</evidence>
<evidence type="ECO:0000256" key="2">
    <source>
        <dbReference type="ARBA" id="ARBA00022527"/>
    </source>
</evidence>